<organism evidence="1 2">
    <name type="scientific">Arthrobacter mangrovi</name>
    <dbReference type="NCBI Taxonomy" id="2966350"/>
    <lineage>
        <taxon>Bacteria</taxon>
        <taxon>Bacillati</taxon>
        <taxon>Actinomycetota</taxon>
        <taxon>Actinomycetes</taxon>
        <taxon>Micrococcales</taxon>
        <taxon>Micrococcaceae</taxon>
        <taxon>Arthrobacter</taxon>
    </lineage>
</organism>
<reference evidence="1 2" key="1">
    <citation type="journal article" date="2023" name="Int. J. Syst. Evol. Microbiol.">
        <title>Arthrobacter mangrovi sp. nov., an actinobacterium isolated from the rhizosphere of a mangrove.</title>
        <authorList>
            <person name="Hamada M."/>
            <person name="Saitou S."/>
            <person name="Enomoto N."/>
            <person name="Nanri K."/>
            <person name="Hidaka K."/>
            <person name="Miura T."/>
            <person name="Tamura T."/>
        </authorList>
    </citation>
    <scope>NUCLEOTIDE SEQUENCE [LARGE SCALE GENOMIC DNA]</scope>
    <source>
        <strain evidence="1 2">NBRC 112813</strain>
    </source>
</reference>
<dbReference type="RefSeq" id="WP_264794312.1">
    <property type="nucleotide sequence ID" value="NZ_BRVS01000002.1"/>
</dbReference>
<evidence type="ECO:0008006" key="3">
    <source>
        <dbReference type="Google" id="ProtNLM"/>
    </source>
</evidence>
<dbReference type="EMBL" id="BRVS01000002">
    <property type="protein sequence ID" value="GLB66141.1"/>
    <property type="molecule type" value="Genomic_DNA"/>
</dbReference>
<dbReference type="Proteomes" id="UP001209654">
    <property type="component" value="Unassembled WGS sequence"/>
</dbReference>
<protein>
    <recommendedName>
        <fullName evidence="3">WGR domain-containing protein</fullName>
    </recommendedName>
</protein>
<name>A0ABQ5MQ71_9MICC</name>
<proteinExistence type="predicted"/>
<gene>
    <name evidence="1" type="ORF">AHIS1636_05800</name>
</gene>
<accession>A0ABQ5MQ71</accession>
<sequence length="186" mass="20538">MNFLRFYKRLDDGTLVFREAWFDEDYAQFVVNHGTVGHQSSTKETRDVSADAAGGLLDAFAQQCAEDGYAEIPPEEQSTVVAQYALKTAGGSERDRYLEDKARRAITEFFAWRGLGTVERTEFAPHKLNIFCLAPDAAKAVAGLKVCLREAKLDFTKLTIAAAPPQDRAALKQKHPLPAKAPFSLG</sequence>
<keyword evidence="2" id="KW-1185">Reference proteome</keyword>
<comment type="caution">
    <text evidence="1">The sequence shown here is derived from an EMBL/GenBank/DDBJ whole genome shotgun (WGS) entry which is preliminary data.</text>
</comment>
<evidence type="ECO:0000313" key="1">
    <source>
        <dbReference type="EMBL" id="GLB66141.1"/>
    </source>
</evidence>
<evidence type="ECO:0000313" key="2">
    <source>
        <dbReference type="Proteomes" id="UP001209654"/>
    </source>
</evidence>